<keyword evidence="2" id="KW-1185">Reference proteome</keyword>
<organism evidence="1 2">
    <name type="scientific">Pontibacillus yanchengensis</name>
    <dbReference type="NCBI Taxonomy" id="462910"/>
    <lineage>
        <taxon>Bacteria</taxon>
        <taxon>Bacillati</taxon>
        <taxon>Bacillota</taxon>
        <taxon>Bacilli</taxon>
        <taxon>Bacillales</taxon>
        <taxon>Bacillaceae</taxon>
        <taxon>Pontibacillus</taxon>
    </lineage>
</organism>
<accession>A0ACC7VJ92</accession>
<protein>
    <submittedName>
        <fullName evidence="1">GNAT family N-acetyltransferase</fullName>
    </submittedName>
</protein>
<sequence>MYILKPLTQTQAEEIAYKWHYDGDYSFYDMEADQEDLLEFLDPVQRGESYYAVFDEYQMIGFFSFAQKNDHTIDIGLGMRPENTGEGNGEAFVHAGIEFAKRTYRPTHITLSVATFNRRAIKVYENIGFQIEETFMQPTNGSYFEFVRMVYECE</sequence>
<evidence type="ECO:0000313" key="2">
    <source>
        <dbReference type="Proteomes" id="UP000466692"/>
    </source>
</evidence>
<dbReference type="EMBL" id="WMEU01000006">
    <property type="protein sequence ID" value="MYL55031.1"/>
    <property type="molecule type" value="Genomic_DNA"/>
</dbReference>
<name>A0ACC7VJ92_9BACI</name>
<comment type="caution">
    <text evidence="1">The sequence shown here is derived from an EMBL/GenBank/DDBJ whole genome shotgun (WGS) entry which is preliminary data.</text>
</comment>
<evidence type="ECO:0000313" key="1">
    <source>
        <dbReference type="EMBL" id="MYL55031.1"/>
    </source>
</evidence>
<reference evidence="1" key="1">
    <citation type="submission" date="2019-11" db="EMBL/GenBank/DDBJ databases">
        <title>Genome sequences of 17 halophilic strains isolated from different environments.</title>
        <authorList>
            <person name="Furrow R.E."/>
        </authorList>
    </citation>
    <scope>NUCLEOTIDE SEQUENCE</scope>
    <source>
        <strain evidence="1">22510_22_Filter</strain>
    </source>
</reference>
<dbReference type="Proteomes" id="UP000466692">
    <property type="component" value="Unassembled WGS sequence"/>
</dbReference>
<gene>
    <name evidence="1" type="ORF">GLW08_16990</name>
</gene>
<proteinExistence type="predicted"/>